<evidence type="ECO:0000313" key="3">
    <source>
        <dbReference type="Proteomes" id="UP000299102"/>
    </source>
</evidence>
<keyword evidence="3" id="KW-1185">Reference proteome</keyword>
<name>A0A4C1XL70_EUMVA</name>
<dbReference type="AlphaFoldDB" id="A0A4C1XL70"/>
<dbReference type="Proteomes" id="UP000299102">
    <property type="component" value="Unassembled WGS sequence"/>
</dbReference>
<accession>A0A4C1XL70</accession>
<organism evidence="2 3">
    <name type="scientific">Eumeta variegata</name>
    <name type="common">Bagworm moth</name>
    <name type="synonym">Eumeta japonica</name>
    <dbReference type="NCBI Taxonomy" id="151549"/>
    <lineage>
        <taxon>Eukaryota</taxon>
        <taxon>Metazoa</taxon>
        <taxon>Ecdysozoa</taxon>
        <taxon>Arthropoda</taxon>
        <taxon>Hexapoda</taxon>
        <taxon>Insecta</taxon>
        <taxon>Pterygota</taxon>
        <taxon>Neoptera</taxon>
        <taxon>Endopterygota</taxon>
        <taxon>Lepidoptera</taxon>
        <taxon>Glossata</taxon>
        <taxon>Ditrysia</taxon>
        <taxon>Tineoidea</taxon>
        <taxon>Psychidae</taxon>
        <taxon>Oiketicinae</taxon>
        <taxon>Eumeta</taxon>
    </lineage>
</organism>
<proteinExistence type="predicted"/>
<comment type="caution">
    <text evidence="2">The sequence shown here is derived from an EMBL/GenBank/DDBJ whole genome shotgun (WGS) entry which is preliminary data.</text>
</comment>
<feature type="region of interest" description="Disordered" evidence="1">
    <location>
        <begin position="1"/>
        <end position="24"/>
    </location>
</feature>
<evidence type="ECO:0000256" key="1">
    <source>
        <dbReference type="SAM" id="MobiDB-lite"/>
    </source>
</evidence>
<sequence length="152" mass="16580">MQQAGLDAAAGRLLPGLGGRTSPRLNQFHAAAPMRPVYFRARRYAGPPQSSLSIPNCGRCYAKTSQSTTRSIYQSTHASALHSFSADPTNRGIATCPASRKRSNPPEELRPFTTTPLAVNRETWIRPPAGPSGRFFWRAALVTPSERMLSDP</sequence>
<feature type="compositionally biased region" description="Low complexity" evidence="1">
    <location>
        <begin position="1"/>
        <end position="15"/>
    </location>
</feature>
<dbReference type="EMBL" id="BGZK01000856">
    <property type="protein sequence ID" value="GBP63029.1"/>
    <property type="molecule type" value="Genomic_DNA"/>
</dbReference>
<feature type="region of interest" description="Disordered" evidence="1">
    <location>
        <begin position="86"/>
        <end position="112"/>
    </location>
</feature>
<gene>
    <name evidence="2" type="ORF">EVAR_43779_1</name>
</gene>
<reference evidence="2 3" key="1">
    <citation type="journal article" date="2019" name="Commun. Biol.">
        <title>The bagworm genome reveals a unique fibroin gene that provides high tensile strength.</title>
        <authorList>
            <person name="Kono N."/>
            <person name="Nakamura H."/>
            <person name="Ohtoshi R."/>
            <person name="Tomita M."/>
            <person name="Numata K."/>
            <person name="Arakawa K."/>
        </authorList>
    </citation>
    <scope>NUCLEOTIDE SEQUENCE [LARGE SCALE GENOMIC DNA]</scope>
</reference>
<evidence type="ECO:0000313" key="2">
    <source>
        <dbReference type="EMBL" id="GBP63029.1"/>
    </source>
</evidence>
<protein>
    <submittedName>
        <fullName evidence="2">Uncharacterized protein</fullName>
    </submittedName>
</protein>